<keyword evidence="4 6" id="KW-1133">Transmembrane helix</keyword>
<feature type="domain" description="DUF3817" evidence="7">
    <location>
        <begin position="12"/>
        <end position="94"/>
    </location>
</feature>
<evidence type="ECO:0000256" key="1">
    <source>
        <dbReference type="ARBA" id="ARBA00004651"/>
    </source>
</evidence>
<protein>
    <submittedName>
        <fullName evidence="8">DUF3817 domain-containing protein</fullName>
    </submittedName>
</protein>
<dbReference type="Proteomes" id="UP001500187">
    <property type="component" value="Unassembled WGS sequence"/>
</dbReference>
<evidence type="ECO:0000256" key="4">
    <source>
        <dbReference type="ARBA" id="ARBA00022989"/>
    </source>
</evidence>
<comment type="caution">
    <text evidence="8">The sequence shown here is derived from an EMBL/GenBank/DDBJ whole genome shotgun (WGS) entry which is preliminary data.</text>
</comment>
<name>A0ABP9BD50_9MICC</name>
<comment type="subcellular location">
    <subcellularLocation>
        <location evidence="1">Cell membrane</location>
        <topology evidence="1">Multi-pass membrane protein</topology>
    </subcellularLocation>
</comment>
<evidence type="ECO:0000313" key="8">
    <source>
        <dbReference type="EMBL" id="GAA4792891.1"/>
    </source>
</evidence>
<reference evidence="9" key="1">
    <citation type="journal article" date="2019" name="Int. J. Syst. Evol. Microbiol.">
        <title>The Global Catalogue of Microorganisms (GCM) 10K type strain sequencing project: providing services to taxonomists for standard genome sequencing and annotation.</title>
        <authorList>
            <consortium name="The Broad Institute Genomics Platform"/>
            <consortium name="The Broad Institute Genome Sequencing Center for Infectious Disease"/>
            <person name="Wu L."/>
            <person name="Ma J."/>
        </authorList>
    </citation>
    <scope>NUCLEOTIDE SEQUENCE [LARGE SCALE GENOMIC DNA]</scope>
    <source>
        <strain evidence="9">JCM 18541</strain>
    </source>
</reference>
<organism evidence="8 9">
    <name type="scientific">Rothia endophytica</name>
    <dbReference type="NCBI Taxonomy" id="1324766"/>
    <lineage>
        <taxon>Bacteria</taxon>
        <taxon>Bacillati</taxon>
        <taxon>Actinomycetota</taxon>
        <taxon>Actinomycetes</taxon>
        <taxon>Micrococcales</taxon>
        <taxon>Micrococcaceae</taxon>
        <taxon>Rothia</taxon>
    </lineage>
</organism>
<gene>
    <name evidence="8" type="ORF">GCM10023352_09320</name>
</gene>
<evidence type="ECO:0000313" key="9">
    <source>
        <dbReference type="Proteomes" id="UP001500187"/>
    </source>
</evidence>
<evidence type="ECO:0000256" key="5">
    <source>
        <dbReference type="ARBA" id="ARBA00023136"/>
    </source>
</evidence>
<feature type="transmembrane region" description="Helical" evidence="6">
    <location>
        <begin position="129"/>
        <end position="150"/>
    </location>
</feature>
<dbReference type="Pfam" id="PF12823">
    <property type="entry name" value="DUF3817"/>
    <property type="match status" value="1"/>
</dbReference>
<keyword evidence="9" id="KW-1185">Reference proteome</keyword>
<proteinExistence type="predicted"/>
<dbReference type="RefSeq" id="WP_345445154.1">
    <property type="nucleotide sequence ID" value="NZ_BAABKP010000001.1"/>
</dbReference>
<feature type="transmembrane region" description="Helical" evidence="6">
    <location>
        <begin position="12"/>
        <end position="32"/>
    </location>
</feature>
<evidence type="ECO:0000259" key="7">
    <source>
        <dbReference type="Pfam" id="PF12823"/>
    </source>
</evidence>
<evidence type="ECO:0000256" key="3">
    <source>
        <dbReference type="ARBA" id="ARBA00022692"/>
    </source>
</evidence>
<feature type="transmembrane region" description="Helical" evidence="6">
    <location>
        <begin position="71"/>
        <end position="90"/>
    </location>
</feature>
<dbReference type="EMBL" id="BAABKP010000001">
    <property type="protein sequence ID" value="GAA4792891.1"/>
    <property type="molecule type" value="Genomic_DNA"/>
</dbReference>
<evidence type="ECO:0000256" key="6">
    <source>
        <dbReference type="SAM" id="Phobius"/>
    </source>
</evidence>
<keyword evidence="5 6" id="KW-0472">Membrane</keyword>
<keyword evidence="2" id="KW-1003">Cell membrane</keyword>
<keyword evidence="3 6" id="KW-0812">Transmembrane</keyword>
<evidence type="ECO:0000256" key="2">
    <source>
        <dbReference type="ARBA" id="ARBA00022475"/>
    </source>
</evidence>
<feature type="transmembrane region" description="Helical" evidence="6">
    <location>
        <begin position="44"/>
        <end position="65"/>
    </location>
</feature>
<dbReference type="InterPro" id="IPR023845">
    <property type="entry name" value="DUF3817_TM"/>
</dbReference>
<dbReference type="NCBIfam" id="TIGR03954">
    <property type="entry name" value="integ_memb_HG"/>
    <property type="match status" value="1"/>
</dbReference>
<accession>A0ABP9BD50</accession>
<sequence length="156" mass="16866">MSPSSSPTPHQLFGFFAAAEMVTWAGLIAAIISRAIGLADFVSLAGGLHGFIFLSYATVTVFVWVNQKWKPALGIMGVLLAIVPFATVPYEIFLKKRGLLDGGWRLAPGGQAPRTLVEKVQAWVLRNPLLAIIVLLAFVVALYLTLLWLGPPIPKN</sequence>